<evidence type="ECO:0000313" key="8">
    <source>
        <dbReference type="EMBL" id="AFM02668.1"/>
    </source>
</evidence>
<dbReference type="InterPro" id="IPR001959">
    <property type="entry name" value="Transposase"/>
</dbReference>
<feature type="domain" description="Probable transposase IS891/IS1136/IS1341" evidence="6">
    <location>
        <begin position="122"/>
        <end position="230"/>
    </location>
</feature>
<dbReference type="GO" id="GO:0032196">
    <property type="term" value="P:transposition"/>
    <property type="evidence" value="ECO:0007669"/>
    <property type="project" value="UniProtKB-KW"/>
</dbReference>
<dbReference type="NCBIfam" id="TIGR01766">
    <property type="entry name" value="IS200/IS605 family accessory protein TnpB-like domain"/>
    <property type="match status" value="1"/>
</dbReference>
<dbReference type="GO" id="GO:0003677">
    <property type="term" value="F:DNA binding"/>
    <property type="evidence" value="ECO:0007669"/>
    <property type="project" value="UniProtKB-KW"/>
</dbReference>
<dbReference type="InterPro" id="IPR010095">
    <property type="entry name" value="Cas12f1-like_TNB"/>
</dbReference>
<dbReference type="PANTHER" id="PTHR30405">
    <property type="entry name" value="TRANSPOSASE"/>
    <property type="match status" value="1"/>
</dbReference>
<organism evidence="8 9">
    <name type="scientific">Bernardetia litoralis (strain ATCC 23117 / DSM 6794 / NBRC 15988 / NCIMB 1366 / Fx l1 / Sio-4)</name>
    <name type="common">Flexibacter litoralis</name>
    <dbReference type="NCBI Taxonomy" id="880071"/>
    <lineage>
        <taxon>Bacteria</taxon>
        <taxon>Pseudomonadati</taxon>
        <taxon>Bacteroidota</taxon>
        <taxon>Cytophagia</taxon>
        <taxon>Cytophagales</taxon>
        <taxon>Bernardetiaceae</taxon>
        <taxon>Bernardetia</taxon>
    </lineage>
</organism>
<gene>
    <name evidence="8" type="ordered locus">Fleli_0169</name>
</gene>
<evidence type="ECO:0000256" key="5">
    <source>
        <dbReference type="ARBA" id="ARBA00023172"/>
    </source>
</evidence>
<name>I4AFD3_BERLS</name>
<evidence type="ECO:0000256" key="2">
    <source>
        <dbReference type="ARBA" id="ARBA00011044"/>
    </source>
</evidence>
<evidence type="ECO:0000259" key="6">
    <source>
        <dbReference type="Pfam" id="PF01385"/>
    </source>
</evidence>
<dbReference type="AlphaFoldDB" id="I4AFD3"/>
<protein>
    <submittedName>
        <fullName evidence="8">Transposase, IS605 OrfB family, central region</fullName>
    </submittedName>
</protein>
<dbReference type="KEGG" id="fli:Fleli_0169"/>
<evidence type="ECO:0000256" key="4">
    <source>
        <dbReference type="ARBA" id="ARBA00023125"/>
    </source>
</evidence>
<dbReference type="InterPro" id="IPR051399">
    <property type="entry name" value="RNA-guided_DNA_endo/Transpos"/>
</dbReference>
<dbReference type="OrthoDB" id="1551477at2"/>
<dbReference type="Pfam" id="PF07282">
    <property type="entry name" value="Cas12f1-like_TNB"/>
    <property type="match status" value="1"/>
</dbReference>
<dbReference type="HOGENOM" id="CLU_032903_0_0_10"/>
<dbReference type="Proteomes" id="UP000006054">
    <property type="component" value="Chromosome"/>
</dbReference>
<dbReference type="RefSeq" id="WP_014796133.1">
    <property type="nucleotide sequence ID" value="NC_018018.1"/>
</dbReference>
<dbReference type="PANTHER" id="PTHR30405:SF25">
    <property type="entry name" value="RNA-GUIDED DNA ENDONUCLEASE INSQ-RELATED"/>
    <property type="match status" value="1"/>
</dbReference>
<keyword evidence="4" id="KW-0238">DNA-binding</keyword>
<dbReference type="Pfam" id="PF01385">
    <property type="entry name" value="OrfB_IS605"/>
    <property type="match status" value="1"/>
</dbReference>
<dbReference type="NCBIfam" id="NF040570">
    <property type="entry name" value="guided_TnpB"/>
    <property type="match status" value="1"/>
</dbReference>
<dbReference type="EMBL" id="CP003345">
    <property type="protein sequence ID" value="AFM02668.1"/>
    <property type="molecule type" value="Genomic_DNA"/>
</dbReference>
<proteinExistence type="inferred from homology"/>
<evidence type="ECO:0000256" key="3">
    <source>
        <dbReference type="ARBA" id="ARBA00022578"/>
    </source>
</evidence>
<comment type="similarity">
    <text evidence="2">In the N-terminal section; belongs to the transposase 2 family.</text>
</comment>
<feature type="domain" description="Cas12f1-like TNB" evidence="7">
    <location>
        <begin position="242"/>
        <end position="308"/>
    </location>
</feature>
<evidence type="ECO:0000313" key="9">
    <source>
        <dbReference type="Proteomes" id="UP000006054"/>
    </source>
</evidence>
<dbReference type="STRING" id="880071.Fleli_0169"/>
<reference evidence="9" key="1">
    <citation type="submission" date="2012-06" db="EMBL/GenBank/DDBJ databases">
        <title>The complete genome of Flexibacter litoralis DSM 6794.</title>
        <authorList>
            <person name="Lucas S."/>
            <person name="Copeland A."/>
            <person name="Lapidus A."/>
            <person name="Glavina del Rio T."/>
            <person name="Dalin E."/>
            <person name="Tice H."/>
            <person name="Bruce D."/>
            <person name="Goodwin L."/>
            <person name="Pitluck S."/>
            <person name="Peters L."/>
            <person name="Ovchinnikova G."/>
            <person name="Lu M."/>
            <person name="Kyrpides N."/>
            <person name="Mavromatis K."/>
            <person name="Ivanova N."/>
            <person name="Brettin T."/>
            <person name="Detter J.C."/>
            <person name="Han C."/>
            <person name="Larimer F."/>
            <person name="Land M."/>
            <person name="Hauser L."/>
            <person name="Markowitz V."/>
            <person name="Cheng J.-F."/>
            <person name="Hugenholtz P."/>
            <person name="Woyke T."/>
            <person name="Wu D."/>
            <person name="Spring S."/>
            <person name="Lang E."/>
            <person name="Kopitz M."/>
            <person name="Brambilla E."/>
            <person name="Klenk H.-P."/>
            <person name="Eisen J.A."/>
        </authorList>
    </citation>
    <scope>NUCLEOTIDE SEQUENCE [LARGE SCALE GENOMIC DNA]</scope>
    <source>
        <strain evidence="9">ATCC 23117 / DSM 6794 / NBRC 15988 / NCIMB 1366 / Sio-4</strain>
    </source>
</reference>
<evidence type="ECO:0000256" key="1">
    <source>
        <dbReference type="ARBA" id="ARBA00008761"/>
    </source>
</evidence>
<comment type="similarity">
    <text evidence="1">In the C-terminal section; belongs to the transposase 35 family.</text>
</comment>
<keyword evidence="9" id="KW-1185">Reference proteome</keyword>
<dbReference type="eggNOG" id="COG0675">
    <property type="taxonomic scope" value="Bacteria"/>
</dbReference>
<keyword evidence="5" id="KW-0233">DNA recombination</keyword>
<keyword evidence="3" id="KW-0815">Transposition</keyword>
<sequence length="325" mass="37725">MLSIWFNLKNSQNQLPQLRKEISWIKDVPAQALQESIKRLDKAYTSFFKNGGFPKWAKKGRYNSLTFPQDVKSNQVNTFILPKLGKVRVFKNRMPNGKLKTATITKECDGYYLSVTFESETKNKYPTDKNQAVGIDMGITFFCIDSNGQFVENQRIAKKYEKQLRIANRSLSRKKKFSNGWYKKKVVLSKLHRKIARVRHDFLHKISLEYVKNNSLVVVEDLKVKNMIRNKQLSKHIADTSWSMFFDMLSYKCRNYEKDFVKVNPQYTSQTCNSCGNVDKANRLSQSQFKCTMCFHETNADENASKNILSEGIALVRQREALACA</sequence>
<accession>I4AFD3</accession>
<evidence type="ECO:0000259" key="7">
    <source>
        <dbReference type="Pfam" id="PF07282"/>
    </source>
</evidence>
<dbReference type="GO" id="GO:0006310">
    <property type="term" value="P:DNA recombination"/>
    <property type="evidence" value="ECO:0007669"/>
    <property type="project" value="UniProtKB-KW"/>
</dbReference>